<feature type="repeat" description="PPR" evidence="3">
    <location>
        <begin position="67"/>
        <end position="101"/>
    </location>
</feature>
<gene>
    <name evidence="4" type="ORF">SELMODRAFT_70140</name>
</gene>
<dbReference type="Gene3D" id="1.25.40.10">
    <property type="entry name" value="Tetratricopeptide repeat domain"/>
    <property type="match status" value="2"/>
</dbReference>
<dbReference type="OMA" id="YGSANRM"/>
<keyword evidence="5" id="KW-1185">Reference proteome</keyword>
<dbReference type="PANTHER" id="PTHR47447">
    <property type="entry name" value="OS03G0856100 PROTEIN"/>
    <property type="match status" value="1"/>
</dbReference>
<dbReference type="Gramene" id="EFJ38784">
    <property type="protein sequence ID" value="EFJ38784"/>
    <property type="gene ID" value="SELMODRAFT_70140"/>
</dbReference>
<reference evidence="4 5" key="1">
    <citation type="journal article" date="2011" name="Science">
        <title>The Selaginella genome identifies genetic changes associated with the evolution of vascular plants.</title>
        <authorList>
            <person name="Banks J.A."/>
            <person name="Nishiyama T."/>
            <person name="Hasebe M."/>
            <person name="Bowman J.L."/>
            <person name="Gribskov M."/>
            <person name="dePamphilis C."/>
            <person name="Albert V.A."/>
            <person name="Aono N."/>
            <person name="Aoyama T."/>
            <person name="Ambrose B.A."/>
            <person name="Ashton N.W."/>
            <person name="Axtell M.J."/>
            <person name="Barker E."/>
            <person name="Barker M.S."/>
            <person name="Bennetzen J.L."/>
            <person name="Bonawitz N.D."/>
            <person name="Chapple C."/>
            <person name="Cheng C."/>
            <person name="Correa L.G."/>
            <person name="Dacre M."/>
            <person name="DeBarry J."/>
            <person name="Dreyer I."/>
            <person name="Elias M."/>
            <person name="Engstrom E.M."/>
            <person name="Estelle M."/>
            <person name="Feng L."/>
            <person name="Finet C."/>
            <person name="Floyd S.K."/>
            <person name="Frommer W.B."/>
            <person name="Fujita T."/>
            <person name="Gramzow L."/>
            <person name="Gutensohn M."/>
            <person name="Harholt J."/>
            <person name="Hattori M."/>
            <person name="Heyl A."/>
            <person name="Hirai T."/>
            <person name="Hiwatashi Y."/>
            <person name="Ishikawa M."/>
            <person name="Iwata M."/>
            <person name="Karol K.G."/>
            <person name="Koehler B."/>
            <person name="Kolukisaoglu U."/>
            <person name="Kubo M."/>
            <person name="Kurata T."/>
            <person name="Lalonde S."/>
            <person name="Li K."/>
            <person name="Li Y."/>
            <person name="Litt A."/>
            <person name="Lyons E."/>
            <person name="Manning G."/>
            <person name="Maruyama T."/>
            <person name="Michael T.P."/>
            <person name="Mikami K."/>
            <person name="Miyazaki S."/>
            <person name="Morinaga S."/>
            <person name="Murata T."/>
            <person name="Mueller-Roeber B."/>
            <person name="Nelson D.R."/>
            <person name="Obara M."/>
            <person name="Oguri Y."/>
            <person name="Olmstead R.G."/>
            <person name="Onodera N."/>
            <person name="Petersen B.L."/>
            <person name="Pils B."/>
            <person name="Prigge M."/>
            <person name="Rensing S.A."/>
            <person name="Riano-Pachon D.M."/>
            <person name="Roberts A.W."/>
            <person name="Sato Y."/>
            <person name="Scheller H.V."/>
            <person name="Schulz B."/>
            <person name="Schulz C."/>
            <person name="Shakirov E.V."/>
            <person name="Shibagaki N."/>
            <person name="Shinohara N."/>
            <person name="Shippen D.E."/>
            <person name="Soerensen I."/>
            <person name="Sotooka R."/>
            <person name="Sugimoto N."/>
            <person name="Sugita M."/>
            <person name="Sumikawa N."/>
            <person name="Tanurdzic M."/>
            <person name="Theissen G."/>
            <person name="Ulvskov P."/>
            <person name="Wakazuki S."/>
            <person name="Weng J.K."/>
            <person name="Willats W.W."/>
            <person name="Wipf D."/>
            <person name="Wolf P.G."/>
            <person name="Yang L."/>
            <person name="Zimmer A.D."/>
            <person name="Zhu Q."/>
            <person name="Mitros T."/>
            <person name="Hellsten U."/>
            <person name="Loque D."/>
            <person name="Otillar R."/>
            <person name="Salamov A."/>
            <person name="Schmutz J."/>
            <person name="Shapiro H."/>
            <person name="Lindquist E."/>
            <person name="Lucas S."/>
            <person name="Rokhsar D."/>
            <person name="Grigoriev I.V."/>
        </authorList>
    </citation>
    <scope>NUCLEOTIDE SEQUENCE [LARGE SCALE GENOMIC DNA]</scope>
</reference>
<dbReference type="KEGG" id="smo:SELMODRAFT_70140"/>
<evidence type="ECO:0000313" key="5">
    <source>
        <dbReference type="Proteomes" id="UP000001514"/>
    </source>
</evidence>
<comment type="similarity">
    <text evidence="1">Belongs to the PPR family. P subfamily.</text>
</comment>
<feature type="repeat" description="PPR" evidence="3">
    <location>
        <begin position="32"/>
        <end position="66"/>
    </location>
</feature>
<dbReference type="InParanoid" id="D8QNM8"/>
<dbReference type="Pfam" id="PF01535">
    <property type="entry name" value="PPR"/>
    <property type="match status" value="1"/>
</dbReference>
<protein>
    <recommendedName>
        <fullName evidence="6">Pentacotripeptide-repeat region of PRORP domain-containing protein</fullName>
    </recommendedName>
</protein>
<dbReference type="eggNOG" id="KOG4197">
    <property type="taxonomic scope" value="Eukaryota"/>
</dbReference>
<evidence type="ECO:0000256" key="2">
    <source>
        <dbReference type="ARBA" id="ARBA00022737"/>
    </source>
</evidence>
<feature type="repeat" description="PPR" evidence="3">
    <location>
        <begin position="102"/>
        <end position="136"/>
    </location>
</feature>
<dbReference type="InterPro" id="IPR011990">
    <property type="entry name" value="TPR-like_helical_dom_sf"/>
</dbReference>
<dbReference type="Proteomes" id="UP000001514">
    <property type="component" value="Unassembled WGS sequence"/>
</dbReference>
<keyword evidence="2" id="KW-0677">Repeat</keyword>
<dbReference type="NCBIfam" id="TIGR00756">
    <property type="entry name" value="PPR"/>
    <property type="match status" value="5"/>
</dbReference>
<evidence type="ECO:0000256" key="1">
    <source>
        <dbReference type="ARBA" id="ARBA00007626"/>
    </source>
</evidence>
<dbReference type="HOGENOM" id="CLU_015575_1_0_1"/>
<evidence type="ECO:0000313" key="4">
    <source>
        <dbReference type="EMBL" id="EFJ38784.1"/>
    </source>
</evidence>
<feature type="repeat" description="PPR" evidence="3">
    <location>
        <begin position="242"/>
        <end position="276"/>
    </location>
</feature>
<organism evidence="5">
    <name type="scientific">Selaginella moellendorffii</name>
    <name type="common">Spikemoss</name>
    <dbReference type="NCBI Taxonomy" id="88036"/>
    <lineage>
        <taxon>Eukaryota</taxon>
        <taxon>Viridiplantae</taxon>
        <taxon>Streptophyta</taxon>
        <taxon>Embryophyta</taxon>
        <taxon>Tracheophyta</taxon>
        <taxon>Lycopodiopsida</taxon>
        <taxon>Selaginellales</taxon>
        <taxon>Selaginellaceae</taxon>
        <taxon>Selaginella</taxon>
    </lineage>
</organism>
<dbReference type="Pfam" id="PF13041">
    <property type="entry name" value="PPR_2"/>
    <property type="match status" value="1"/>
</dbReference>
<dbReference type="AlphaFoldDB" id="D8QNM8"/>
<dbReference type="Pfam" id="PF13812">
    <property type="entry name" value="PPR_3"/>
    <property type="match status" value="2"/>
</dbReference>
<feature type="non-terminal residue" evidence="4">
    <location>
        <position position="489"/>
    </location>
</feature>
<dbReference type="EMBL" id="GL377565">
    <property type="protein sequence ID" value="EFJ38784.1"/>
    <property type="molecule type" value="Genomic_DNA"/>
</dbReference>
<sequence length="489" mass="56134">YQVCEVLKRVRDWRVALEFFTWAKSVPFFKHDAMNYSMMIRVLGTCGNYTQGRKLFDEMREKGLKPDLVTVNNMIKCYGSANRMDDAMDLFREFPDFGFEPDVCTYALLIDLLGKAGRVSEVRKLFLELQSRKLKPDEYVFNSMIANFSKWKDLGLADEALDYMKVCGIRPSTVTYAIVLNMYAKSLNFMLAEKIYCEYLNSNLPPDLYVYNNAILFFGLAGRCREAEWAVEDIEKAGLVPDKFSYCTIISAWARQGCAPDAKKWFDKARSRGITPSPEMCNALIDAYIKALDLEPVAGILDAMPGWGVKATLQTYTYLFNYYCECCKEYVDLLRDYMRKTGHPADKFLEDVLGGKVPLQELRRVSQRFFDSLRLERSGWASKFADALVHYLQTYGYEAEAHEIFAAAAATRLFRRNLWENANDHWFIWLVDMDEGTALVGLKQGLLISREKLRNEPARRPAMATVVTGFGKHRETRSALAVRSALEEL</sequence>
<feature type="repeat" description="PPR" evidence="3">
    <location>
        <begin position="172"/>
        <end position="206"/>
    </location>
</feature>
<dbReference type="PROSITE" id="PS51375">
    <property type="entry name" value="PPR"/>
    <property type="match status" value="6"/>
</dbReference>
<dbReference type="PANTHER" id="PTHR47447:SF17">
    <property type="entry name" value="OS12G0638900 PROTEIN"/>
    <property type="match status" value="1"/>
</dbReference>
<evidence type="ECO:0000256" key="3">
    <source>
        <dbReference type="PROSITE-ProRule" id="PRU00708"/>
    </source>
</evidence>
<evidence type="ECO:0008006" key="6">
    <source>
        <dbReference type="Google" id="ProtNLM"/>
    </source>
</evidence>
<accession>D8QNM8</accession>
<feature type="non-terminal residue" evidence="4">
    <location>
        <position position="1"/>
    </location>
</feature>
<dbReference type="InterPro" id="IPR002885">
    <property type="entry name" value="PPR_rpt"/>
</dbReference>
<name>D8QNM8_SELML</name>
<feature type="repeat" description="PPR" evidence="3">
    <location>
        <begin position="137"/>
        <end position="171"/>
    </location>
</feature>
<proteinExistence type="inferred from homology"/>